<reference evidence="9" key="1">
    <citation type="journal article" date="2014" name="Int. J. Syst. Evol. Microbiol.">
        <title>Complete genome sequence of Corynebacterium casei LMG S-19264T (=DSM 44701T), isolated from a smear-ripened cheese.</title>
        <authorList>
            <consortium name="US DOE Joint Genome Institute (JGI-PGF)"/>
            <person name="Walter F."/>
            <person name="Albersmeier A."/>
            <person name="Kalinowski J."/>
            <person name="Ruckert C."/>
        </authorList>
    </citation>
    <scope>NUCLEOTIDE SEQUENCE</scope>
    <source>
        <strain evidence="9">JCM 3093</strain>
    </source>
</reference>
<dbReference type="GO" id="GO:0005576">
    <property type="term" value="C:extracellular region"/>
    <property type="evidence" value="ECO:0007669"/>
    <property type="project" value="UniProtKB-SubCell"/>
</dbReference>
<feature type="region of interest" description="Disordered" evidence="4">
    <location>
        <begin position="668"/>
        <end position="690"/>
    </location>
</feature>
<comment type="subcellular location">
    <subcellularLocation>
        <location evidence="1">Secreted</location>
    </subcellularLocation>
</comment>
<feature type="domain" description="Deoxyribonuclease NucA/NucB" evidence="7">
    <location>
        <begin position="1528"/>
        <end position="1596"/>
    </location>
</feature>
<dbReference type="Proteomes" id="UP000627984">
    <property type="component" value="Unassembled WGS sequence"/>
</dbReference>
<feature type="compositionally biased region" description="Basic and acidic residues" evidence="4">
    <location>
        <begin position="61"/>
        <end position="76"/>
    </location>
</feature>
<protein>
    <recommendedName>
        <fullName evidence="11">DNRLRE domain-containing protein</fullName>
    </recommendedName>
</protein>
<dbReference type="InterPro" id="IPR029476">
    <property type="entry name" value="DNase_NucA_NucB"/>
</dbReference>
<feature type="signal peptide" evidence="5">
    <location>
        <begin position="1"/>
        <end position="31"/>
    </location>
</feature>
<evidence type="ECO:0000256" key="1">
    <source>
        <dbReference type="ARBA" id="ARBA00004613"/>
    </source>
</evidence>
<dbReference type="Gene3D" id="2.60.40.10">
    <property type="entry name" value="Immunoglobulins"/>
    <property type="match status" value="1"/>
</dbReference>
<feature type="domain" description="Carbohydrate-binding module family 96" evidence="8">
    <location>
        <begin position="309"/>
        <end position="408"/>
    </location>
</feature>
<keyword evidence="3 5" id="KW-0732">Signal</keyword>
<feature type="region of interest" description="Disordered" evidence="4">
    <location>
        <begin position="788"/>
        <end position="810"/>
    </location>
</feature>
<gene>
    <name evidence="9" type="ORF">GCM10010126_58080</name>
</gene>
<feature type="domain" description="Carbohydrate-binding module family 96" evidence="8">
    <location>
        <begin position="724"/>
        <end position="861"/>
    </location>
</feature>
<dbReference type="Pfam" id="PF13205">
    <property type="entry name" value="Big_5"/>
    <property type="match status" value="2"/>
</dbReference>
<reference evidence="9" key="2">
    <citation type="submission" date="2022-09" db="EMBL/GenBank/DDBJ databases">
        <authorList>
            <person name="Sun Q."/>
            <person name="Ohkuma M."/>
        </authorList>
    </citation>
    <scope>NUCLEOTIDE SEQUENCE</scope>
    <source>
        <strain evidence="9">JCM 3093</strain>
    </source>
</reference>
<dbReference type="InterPro" id="IPR055372">
    <property type="entry name" value="CBM96"/>
</dbReference>
<feature type="region of interest" description="Disordered" evidence="4">
    <location>
        <begin position="550"/>
        <end position="569"/>
    </location>
</feature>
<dbReference type="Pfam" id="PF14040">
    <property type="entry name" value="DNase_NucA_NucB"/>
    <property type="match status" value="1"/>
</dbReference>
<name>A0AA37BLW0_9ACTN</name>
<dbReference type="Pfam" id="PF24517">
    <property type="entry name" value="CBM96"/>
    <property type="match status" value="2"/>
</dbReference>
<feature type="compositionally biased region" description="Low complexity" evidence="4">
    <location>
        <begin position="873"/>
        <end position="892"/>
    </location>
</feature>
<evidence type="ECO:0000256" key="3">
    <source>
        <dbReference type="ARBA" id="ARBA00022729"/>
    </source>
</evidence>
<dbReference type="Gene3D" id="2.60.40.1220">
    <property type="match status" value="2"/>
</dbReference>
<dbReference type="GO" id="GO:0005975">
    <property type="term" value="P:carbohydrate metabolic process"/>
    <property type="evidence" value="ECO:0007669"/>
    <property type="project" value="UniProtKB-ARBA"/>
</dbReference>
<evidence type="ECO:0000313" key="9">
    <source>
        <dbReference type="EMBL" id="GGK91011.1"/>
    </source>
</evidence>
<comment type="caution">
    <text evidence="9">The sequence shown here is derived from an EMBL/GenBank/DDBJ whole genome shotgun (WGS) entry which is preliminary data.</text>
</comment>
<feature type="compositionally biased region" description="Low complexity" evidence="4">
    <location>
        <begin position="677"/>
        <end position="689"/>
    </location>
</feature>
<feature type="region of interest" description="Disordered" evidence="4">
    <location>
        <begin position="61"/>
        <end position="91"/>
    </location>
</feature>
<dbReference type="EMBL" id="BMQD01000023">
    <property type="protein sequence ID" value="GGK91011.1"/>
    <property type="molecule type" value="Genomic_DNA"/>
</dbReference>
<keyword evidence="2" id="KW-0964">Secreted</keyword>
<dbReference type="InterPro" id="IPR032812">
    <property type="entry name" value="SbsA_Ig"/>
</dbReference>
<evidence type="ECO:0008006" key="11">
    <source>
        <dbReference type="Google" id="ProtNLM"/>
    </source>
</evidence>
<evidence type="ECO:0000259" key="8">
    <source>
        <dbReference type="Pfam" id="PF24517"/>
    </source>
</evidence>
<evidence type="ECO:0000256" key="5">
    <source>
        <dbReference type="SAM" id="SignalP"/>
    </source>
</evidence>
<evidence type="ECO:0000313" key="10">
    <source>
        <dbReference type="Proteomes" id="UP000627984"/>
    </source>
</evidence>
<feature type="region of interest" description="Disordered" evidence="4">
    <location>
        <begin position="1058"/>
        <end position="1080"/>
    </location>
</feature>
<evidence type="ECO:0000256" key="2">
    <source>
        <dbReference type="ARBA" id="ARBA00022525"/>
    </source>
</evidence>
<feature type="domain" description="SbsA Ig-like" evidence="6">
    <location>
        <begin position="889"/>
        <end position="986"/>
    </location>
</feature>
<evidence type="ECO:0000256" key="4">
    <source>
        <dbReference type="SAM" id="MobiDB-lite"/>
    </source>
</evidence>
<feature type="chain" id="PRO_5041425253" description="DNRLRE domain-containing protein" evidence="5">
    <location>
        <begin position="32"/>
        <end position="1625"/>
    </location>
</feature>
<accession>A0AA37BLW0</accession>
<dbReference type="NCBIfam" id="NF033679">
    <property type="entry name" value="DNRLRE_dom"/>
    <property type="match status" value="2"/>
</dbReference>
<feature type="domain" description="SbsA Ig-like" evidence="6">
    <location>
        <begin position="570"/>
        <end position="668"/>
    </location>
</feature>
<sequence>MNIHPPRLGALARSRRTSLIAVLGLSTSLLAALPAAAEPAPTPSASTAPAPAADPLASLKAEAKKQNKPVEIESYRTETSTTYANPDGKTLNAEVHSTPIRVQKDGAWQPIDMTLVEEGGVIRPKAIKGDLTLSAGGDKALVKLKNEKGAVALAAPSKLPKPRLSGNTATYPSAYGKGVDLVVTANPTGFHQEIVIRERPTGKLKVRVPVDLPKGMRYGKDDSGQLALLADKTGKEIADITAAPMTDAAAAKDLEAGRTGTAAMTVQDGALDQELVITPDAKFLADPAVTYPVTVAAASENWTGTGIDGDTYINSEGQTSGWSNSGKPDLIAGKSNSGTKTWRTYIRFNIKGTPLEGGTVENADLRLWNHQSNTCDSEINSGIVALPITTPWDISTLSWSNQPSTTWTAREANKGAYDIDCSRGEGELWYSIEQMTQMWMDGYPDHGVQLTPVNESDLTNWRWYRSYEYGGYDTYPFTARGPVLIIKYIPGAVPSPEMIITESDGQPSDEPLSYEEAVANRLTVESTTPTAPSVTLDDVQRIAEGTENAFEVDPDNLASSPEEEPGVPDLTPPAVVGTLPQTGAENATTTDPIQAVFDEPVSGVVFTVKNPDGTAVAGTLTMLGGDLAASFKPSENLQPGTAYTAEVASAQDAAGNAMTAPHTWSFTTGQEAPSPTPTVTPTNTPTPKTISLPVQTDTWIDDQGSSSPDGIYLWTGAYGSSNPRTIERAYLAFDTSALADKKVVDAKLELWNATSFGCGDSASGIKAQQVTTAWSIETLRWDNQPSVTATGEAVAKDPGGCTDDSSPPSDVAWSWPVTGIVQSWAAGQANHGLLLRGVDESDSAPLYDRGFDSTESQQDNPDAHPPVLKVTYTDTPNPTPTATPTAAPDTAPPTILKVEPADGSEDAPANAQVKVTFSEPVTDAHLSLTDLFEEEEVPGSTTMDASNTVLTFTPDHLLDFYYWAEISGAKDAAGNVMDDSYGWSFSIEQQIPTPTEPSACRTAPAWTSGGSYPVGTQVKHRGHAWESIALGPWQFRVEPGTDENWGWRDLGACTSAFSSSTAEKQAGPESPVETLRDAKPSVDKAWTRSLETRDGTDLVPTTTPELLVKVSDPLKRRSTVEVEVAHDPKSLAQGKGLIWSGSVRNTTPGASVIIQVPQGKLVSGWKTRWRVRVTSEDGSIGSWSAWQMMIVQKTDPVQGTERTEQSKRTAAEALVPKSFPYNRLTWEGCWSKPETGSWTRRFDGSKSIGHASNSFNWCARREARGEAFENMRNPETGKIITRRYVGHATYRITVRAYTHAGGSPKSRNPEIDTASGLHGRDIRYTVRIDNVKWHDAGGKRYFDAMKLRLGVAVSHDKCEVTSGPRDDSFSKEDLLTNWENKEAEWIIHSAKDKGERFSRTSACMILPTIVWTSPLSYSDPGGDITNRIGFQRPLVRCDTAPAIYNYTGGCIFPDATPTLVYDATKKAKIASVAKHVWDSYYNTKWTVPTDDRKQIPGRHPHGKLHRLLERPDIPWLGDPDDAPWGQVQRNRTHSTAECRRKWPNISPDAQGLDCDEFPFASTHESPLIAGGTNYSARYIDDKENSSAGSDLKNFYMIYRRLSMDPFWVYAKTLPGEENQPPAIWN</sequence>
<feature type="region of interest" description="Disordered" evidence="4">
    <location>
        <begin position="845"/>
        <end position="892"/>
    </location>
</feature>
<proteinExistence type="predicted"/>
<dbReference type="RefSeq" id="WP_191897606.1">
    <property type="nucleotide sequence ID" value="NZ_BMQD01000023.1"/>
</dbReference>
<dbReference type="Gene3D" id="2.10.10.20">
    <property type="entry name" value="Carbohydrate-binding module superfamily 5/12"/>
    <property type="match status" value="1"/>
</dbReference>
<organism evidence="9 10">
    <name type="scientific">Planomonospora parontospora</name>
    <dbReference type="NCBI Taxonomy" id="58119"/>
    <lineage>
        <taxon>Bacteria</taxon>
        <taxon>Bacillati</taxon>
        <taxon>Actinomycetota</taxon>
        <taxon>Actinomycetes</taxon>
        <taxon>Streptosporangiales</taxon>
        <taxon>Streptosporangiaceae</taxon>
        <taxon>Planomonospora</taxon>
    </lineage>
</organism>
<dbReference type="InterPro" id="IPR013783">
    <property type="entry name" value="Ig-like_fold"/>
</dbReference>
<evidence type="ECO:0000259" key="7">
    <source>
        <dbReference type="Pfam" id="PF14040"/>
    </source>
</evidence>
<evidence type="ECO:0000259" key="6">
    <source>
        <dbReference type="Pfam" id="PF13205"/>
    </source>
</evidence>
<dbReference type="InterPro" id="IPR014755">
    <property type="entry name" value="Cu-Rt/internalin_Ig-like"/>
</dbReference>